<dbReference type="Proteomes" id="UP000008673">
    <property type="component" value="Unassembled WGS sequence"/>
</dbReference>
<protein>
    <recommendedName>
        <fullName evidence="3">Mitochondrial import protein 1</fullName>
    </recommendedName>
</protein>
<dbReference type="OrthoDB" id="5529571at2759"/>
<evidence type="ECO:0000313" key="2">
    <source>
        <dbReference type="Proteomes" id="UP000008673"/>
    </source>
</evidence>
<dbReference type="PANTHER" id="PTHR28241:SF1">
    <property type="entry name" value="MITOCHONDRIAL IMPORT PROTEIN 1"/>
    <property type="match status" value="1"/>
</dbReference>
<dbReference type="STRING" id="871575.W1Q8N5"/>
<dbReference type="eggNOG" id="ENOG502SBHA">
    <property type="taxonomic scope" value="Eukaryota"/>
</dbReference>
<dbReference type="AlphaFoldDB" id="W1Q8N5"/>
<dbReference type="GO" id="GO:0070096">
    <property type="term" value="P:mitochondrial outer membrane translocase complex assembly"/>
    <property type="evidence" value="ECO:0007669"/>
    <property type="project" value="TreeGrafter"/>
</dbReference>
<sequence>MSLDGQDIEDLVHLASDIGTAHQQVEQSPSMITEQEQNDLDQFHQDAKQESKILAQEAYPTNDNNIQESPDVSSTSIWSFLGSCGINLVLPFINGVMLGFGEILAHEIGFRYNWAGAKVVPAHRLQNRELKRKSVLL</sequence>
<gene>
    <name evidence="1" type="ORF">HPODL_05288</name>
</gene>
<dbReference type="RefSeq" id="XP_013933241.1">
    <property type="nucleotide sequence ID" value="XM_014077766.1"/>
</dbReference>
<keyword evidence="2" id="KW-1185">Reference proteome</keyword>
<comment type="caution">
    <text evidence="1">The sequence shown here is derived from an EMBL/GenBank/DDBJ whole genome shotgun (WGS) entry which is preliminary data.</text>
</comment>
<accession>W1Q8N5</accession>
<dbReference type="PANTHER" id="PTHR28241">
    <property type="entry name" value="MITOCHONDRIAL IMPORT PROTEIN 1"/>
    <property type="match status" value="1"/>
</dbReference>
<dbReference type="HOGENOM" id="CLU_124524_0_0_1"/>
<name>W1Q8N5_OGAPD</name>
<dbReference type="KEGG" id="opa:HPODL_05288"/>
<reference evidence="1 2" key="1">
    <citation type="journal article" date="2013" name="BMC Genomics">
        <title>Genome sequence and analysis of methylotrophic yeast Hansenula polymorpha DL1.</title>
        <authorList>
            <person name="Ravin N.V."/>
            <person name="Eldarov M.A."/>
            <person name="Kadnikov V.V."/>
            <person name="Beletsky A.V."/>
            <person name="Schneider J."/>
            <person name="Mardanova E.S."/>
            <person name="Smekalova E.M."/>
            <person name="Zvereva M.I."/>
            <person name="Dontsova O.A."/>
            <person name="Mardanov A.V."/>
            <person name="Skryabin K.G."/>
        </authorList>
    </citation>
    <scope>NUCLEOTIDE SEQUENCE [LARGE SCALE GENOMIC DNA]</scope>
    <source>
        <strain evidence="2">ATCC 26012 / BCRC 20466 / JCM 22074 / NRRL Y-7560 / DL-1</strain>
    </source>
</reference>
<evidence type="ECO:0008006" key="3">
    <source>
        <dbReference type="Google" id="ProtNLM"/>
    </source>
</evidence>
<dbReference type="InterPro" id="IPR013262">
    <property type="entry name" value="OMP_MIM1/TOM13_mt"/>
</dbReference>
<organism evidence="1 2">
    <name type="scientific">Ogataea parapolymorpha (strain ATCC 26012 / BCRC 20466 / JCM 22074 / NRRL Y-7560 / DL-1)</name>
    <name type="common">Yeast</name>
    <name type="synonym">Hansenula polymorpha</name>
    <dbReference type="NCBI Taxonomy" id="871575"/>
    <lineage>
        <taxon>Eukaryota</taxon>
        <taxon>Fungi</taxon>
        <taxon>Dikarya</taxon>
        <taxon>Ascomycota</taxon>
        <taxon>Saccharomycotina</taxon>
        <taxon>Pichiomycetes</taxon>
        <taxon>Pichiales</taxon>
        <taxon>Pichiaceae</taxon>
        <taxon>Ogataea</taxon>
    </lineage>
</organism>
<dbReference type="GO" id="GO:0045040">
    <property type="term" value="P:protein insertion into mitochondrial outer membrane"/>
    <property type="evidence" value="ECO:0007669"/>
    <property type="project" value="TreeGrafter"/>
</dbReference>
<dbReference type="EMBL" id="AEOI02000009">
    <property type="protein sequence ID" value="ESW97156.1"/>
    <property type="molecule type" value="Genomic_DNA"/>
</dbReference>
<evidence type="ECO:0000313" key="1">
    <source>
        <dbReference type="EMBL" id="ESW97156.1"/>
    </source>
</evidence>
<dbReference type="GeneID" id="25774710"/>
<dbReference type="GO" id="GO:0005741">
    <property type="term" value="C:mitochondrial outer membrane"/>
    <property type="evidence" value="ECO:0007669"/>
    <property type="project" value="InterPro"/>
</dbReference>
<proteinExistence type="predicted"/>
<dbReference type="Pfam" id="PF08219">
    <property type="entry name" value="TOM13"/>
    <property type="match status" value="1"/>
</dbReference>